<dbReference type="InterPro" id="IPR017996">
    <property type="entry name" value="MRJP/yellow-related"/>
</dbReference>
<feature type="signal peptide" evidence="4">
    <location>
        <begin position="1"/>
        <end position="25"/>
    </location>
</feature>
<protein>
    <submittedName>
        <fullName evidence="6">Uncharacterized protein LOC112693016</fullName>
    </submittedName>
</protein>
<comment type="similarity">
    <text evidence="2">Belongs to the major royal jelly protein family.</text>
</comment>
<dbReference type="SUPFAM" id="SSF63825">
    <property type="entry name" value="YWTD domain"/>
    <property type="match status" value="1"/>
</dbReference>
<comment type="subcellular location">
    <subcellularLocation>
        <location evidence="1">Secreted</location>
    </subcellularLocation>
</comment>
<evidence type="ECO:0000256" key="4">
    <source>
        <dbReference type="SAM" id="SignalP"/>
    </source>
</evidence>
<evidence type="ECO:0000313" key="5">
    <source>
        <dbReference type="Proteomes" id="UP000694846"/>
    </source>
</evidence>
<keyword evidence="4" id="KW-0732">Signal</keyword>
<reference evidence="6" key="1">
    <citation type="submission" date="2025-08" db="UniProtKB">
        <authorList>
            <consortium name="RefSeq"/>
        </authorList>
    </citation>
    <scope>IDENTIFICATION</scope>
    <source>
        <tissue evidence="6">Whole body</tissue>
    </source>
</reference>
<gene>
    <name evidence="6" type="primary">LOC112693016</name>
</gene>
<feature type="chain" id="PRO_5034144031" evidence="4">
    <location>
        <begin position="26"/>
        <end position="378"/>
    </location>
</feature>
<dbReference type="AlphaFoldDB" id="A0A8B8GKA9"/>
<dbReference type="GeneID" id="112693016"/>
<dbReference type="Proteomes" id="UP000694846">
    <property type="component" value="Unplaced"/>
</dbReference>
<dbReference type="GO" id="GO:0005576">
    <property type="term" value="C:extracellular region"/>
    <property type="evidence" value="ECO:0007669"/>
    <property type="project" value="UniProtKB-SubCell"/>
</dbReference>
<sequence length="378" mass="41895">MQPVVALPLAVAAALWWCSAATVSAWNITRLYGTSVPARLTDVAVWRNRAYACWPRADAAQPVTLLELPWPETKERPWAPARWTPRRSFHADQQKIGDCRFVQSAVAVDLDKIRGHLYVLDGGYGNNSCQPKIVVFDLKIKKFIRWTELNGLNGSGLTALVVDARPFNGRTRVYIGDANGRGHLTVFDPNRSIWYRVALLQHAVTTAAEDAADGRSDDDVDVPAEHVAVSKFRSCVFLTSARSHSFYSASFNDLRNLTSYYHGYNAKNGDTLPIGLQVCREDDKVGNSSGLYADIQGGLNYVYTRDFVALRFVPGAGVGVEEHTVVLQSHESLPAVTKIFTDNLNYLQVWALNAVPNAENRHTVKINTLHKQSVTARA</sequence>
<dbReference type="Gene3D" id="2.120.10.30">
    <property type="entry name" value="TolB, C-terminal domain"/>
    <property type="match status" value="1"/>
</dbReference>
<organism evidence="5 6">
    <name type="scientific">Sipha flava</name>
    <name type="common">yellow sugarcane aphid</name>
    <dbReference type="NCBI Taxonomy" id="143950"/>
    <lineage>
        <taxon>Eukaryota</taxon>
        <taxon>Metazoa</taxon>
        <taxon>Ecdysozoa</taxon>
        <taxon>Arthropoda</taxon>
        <taxon>Hexapoda</taxon>
        <taxon>Insecta</taxon>
        <taxon>Pterygota</taxon>
        <taxon>Neoptera</taxon>
        <taxon>Paraneoptera</taxon>
        <taxon>Hemiptera</taxon>
        <taxon>Sternorrhyncha</taxon>
        <taxon>Aphidomorpha</taxon>
        <taxon>Aphidoidea</taxon>
        <taxon>Aphididae</taxon>
        <taxon>Sipha</taxon>
    </lineage>
</organism>
<evidence type="ECO:0000256" key="2">
    <source>
        <dbReference type="ARBA" id="ARBA00009127"/>
    </source>
</evidence>
<evidence type="ECO:0000256" key="3">
    <source>
        <dbReference type="ARBA" id="ARBA00022525"/>
    </source>
</evidence>
<dbReference type="OrthoDB" id="6624404at2759"/>
<evidence type="ECO:0000256" key="1">
    <source>
        <dbReference type="ARBA" id="ARBA00004613"/>
    </source>
</evidence>
<dbReference type="RefSeq" id="XP_025423669.1">
    <property type="nucleotide sequence ID" value="XM_025567884.1"/>
</dbReference>
<evidence type="ECO:0000313" key="6">
    <source>
        <dbReference type="RefSeq" id="XP_025423669.1"/>
    </source>
</evidence>
<proteinExistence type="inferred from homology"/>
<keyword evidence="5" id="KW-1185">Reference proteome</keyword>
<dbReference type="Pfam" id="PF03022">
    <property type="entry name" value="MRJP"/>
    <property type="match status" value="1"/>
</dbReference>
<name>A0A8B8GKA9_9HEMI</name>
<dbReference type="InterPro" id="IPR011042">
    <property type="entry name" value="6-blade_b-propeller_TolB-like"/>
</dbReference>
<keyword evidence="3" id="KW-0964">Secreted</keyword>
<accession>A0A8B8GKA9</accession>